<gene>
    <name evidence="1" type="ORF">CLIB1444_05S08944</name>
</gene>
<proteinExistence type="predicted"/>
<evidence type="ECO:0000313" key="1">
    <source>
        <dbReference type="EMBL" id="CAH6721341.1"/>
    </source>
</evidence>
<accession>A0ACA9Y8I4</accession>
<protein>
    <submittedName>
        <fullName evidence="1">Serine/threonine-protein kinase Mug51p</fullName>
    </submittedName>
</protein>
<keyword evidence="1" id="KW-0808">Transferase</keyword>
<name>A0ACA9Y8I4_9ASCO</name>
<sequence length="363" mass="41727">MPSNFRYSAAKTSNLNKIFKSPTKKKNTLKGILPSQVKYKQNLNKSDEGEQLQISDYDVKLDYQLSRNNDIITAIDTIVDNQWTESSSLDRFIDETETMEQRVFKLSGLSMAVKAEIMKYRLQLPQGLITTNQLYSIFENEGNTFVDKSVELAIRQGKVRKFIITNASPIISNINKKTTGKMTYGYENVEILTKSETYFHCIDKLLSKYKDKPQEEILQKFLQFVKTNPNALYVSMNNGFAHNELSMLIDLGFLTLTSNHLNEIESQQYSISYPNCGIYLKLINTGRSWIVKTLSKSKFKEYLEDQLISKWEGSDLNGSKMNNYRKPFYGFELNWILADCLGSGILEVFNTPVGRGWKLTGKR</sequence>
<keyword evidence="2" id="KW-1185">Reference proteome</keyword>
<comment type="caution">
    <text evidence="1">The sequence shown here is derived from an EMBL/GenBank/DDBJ whole genome shotgun (WGS) entry which is preliminary data.</text>
</comment>
<dbReference type="Proteomes" id="UP001152531">
    <property type="component" value="Unassembled WGS sequence"/>
</dbReference>
<evidence type="ECO:0000313" key="2">
    <source>
        <dbReference type="Proteomes" id="UP001152531"/>
    </source>
</evidence>
<reference evidence="1" key="1">
    <citation type="submission" date="2022-06" db="EMBL/GenBank/DDBJ databases">
        <authorList>
            <person name="Legras J.-L."/>
            <person name="Devillers H."/>
            <person name="Grondin C."/>
        </authorList>
    </citation>
    <scope>NUCLEOTIDE SEQUENCE</scope>
    <source>
        <strain evidence="1">CLIB 1444</strain>
    </source>
</reference>
<keyword evidence="1" id="KW-0418">Kinase</keyword>
<dbReference type="EMBL" id="CALSDN010000005">
    <property type="protein sequence ID" value="CAH6721341.1"/>
    <property type="molecule type" value="Genomic_DNA"/>
</dbReference>
<organism evidence="1 2">
    <name type="scientific">[Candida] jaroonii</name>
    <dbReference type="NCBI Taxonomy" id="467808"/>
    <lineage>
        <taxon>Eukaryota</taxon>
        <taxon>Fungi</taxon>
        <taxon>Dikarya</taxon>
        <taxon>Ascomycota</taxon>
        <taxon>Saccharomycotina</taxon>
        <taxon>Pichiomycetes</taxon>
        <taxon>Debaryomycetaceae</taxon>
        <taxon>Yamadazyma</taxon>
    </lineage>
</organism>